<evidence type="ECO:0000259" key="5">
    <source>
        <dbReference type="Pfam" id="PF08100"/>
    </source>
</evidence>
<name>A0ABT2J264_9PSEU</name>
<dbReference type="Pfam" id="PF08100">
    <property type="entry name" value="Dimerisation"/>
    <property type="match status" value="1"/>
</dbReference>
<dbReference type="PANTHER" id="PTHR43712:SF2">
    <property type="entry name" value="O-METHYLTRANSFERASE CICE"/>
    <property type="match status" value="1"/>
</dbReference>
<dbReference type="PROSITE" id="PS51683">
    <property type="entry name" value="SAM_OMT_II"/>
    <property type="match status" value="1"/>
</dbReference>
<dbReference type="Proteomes" id="UP001156441">
    <property type="component" value="Unassembled WGS sequence"/>
</dbReference>
<dbReference type="Pfam" id="PF00891">
    <property type="entry name" value="Methyltransf_2"/>
    <property type="match status" value="1"/>
</dbReference>
<dbReference type="InterPro" id="IPR029063">
    <property type="entry name" value="SAM-dependent_MTases_sf"/>
</dbReference>
<sequence>MVELITGGWRAQAVHTAATLGIADHVAAGRVTDADLAAATGAKQDGVHRLMRLLVAMSVFSGDGTTGYRNTDLSRLLLDEPGSQRDMVLLYGEEFYTAWGHAAEAIRTAAAGFEIAFGTALYTHNARHPEFSDRFQRAMRAGNLFFAQVPSVFDFAGKHVIDIGGGNGQLLAEILAAHPTACGTLFDRENTVETARANLSANGMADRTVVVGGDMTVSLPSGGDVYLLCRVLAGHSDDDVVAVFERIRAGFSGPRARLLMLDRLVVEENPTVLPALWDLHLLMTTGGRHRSMEHLSDLLDRAGLRVETRFDLPVETTALVVAPA</sequence>
<dbReference type="RefSeq" id="WP_260189302.1">
    <property type="nucleotide sequence ID" value="NZ_JAFFZE010000004.1"/>
</dbReference>
<evidence type="ECO:0000256" key="2">
    <source>
        <dbReference type="ARBA" id="ARBA00022679"/>
    </source>
</evidence>
<keyword evidence="2" id="KW-0808">Transferase</keyword>
<comment type="caution">
    <text evidence="6">The sequence shown here is derived from an EMBL/GenBank/DDBJ whole genome shotgun (WGS) entry which is preliminary data.</text>
</comment>
<dbReference type="PANTHER" id="PTHR43712">
    <property type="entry name" value="PUTATIVE (AFU_ORTHOLOGUE AFUA_4G14580)-RELATED"/>
    <property type="match status" value="1"/>
</dbReference>
<proteinExistence type="predicted"/>
<feature type="domain" description="O-methyltransferase C-terminal" evidence="4">
    <location>
        <begin position="99"/>
        <end position="304"/>
    </location>
</feature>
<keyword evidence="1" id="KW-0489">Methyltransferase</keyword>
<dbReference type="InterPro" id="IPR001077">
    <property type="entry name" value="COMT_C"/>
</dbReference>
<dbReference type="InterPro" id="IPR016461">
    <property type="entry name" value="COMT-like"/>
</dbReference>
<dbReference type="SUPFAM" id="SSF53335">
    <property type="entry name" value="S-adenosyl-L-methionine-dependent methyltransferases"/>
    <property type="match status" value="1"/>
</dbReference>
<accession>A0ABT2J264</accession>
<dbReference type="InterPro" id="IPR036388">
    <property type="entry name" value="WH-like_DNA-bd_sf"/>
</dbReference>
<dbReference type="PIRSF" id="PIRSF005739">
    <property type="entry name" value="O-mtase"/>
    <property type="match status" value="1"/>
</dbReference>
<reference evidence="6 7" key="1">
    <citation type="submission" date="2021-02" db="EMBL/GenBank/DDBJ databases">
        <title>Actinophytocola xerophila sp. nov., isolated from soil of cotton cropping field.</title>
        <authorList>
            <person name="Huang R."/>
            <person name="Chen X."/>
            <person name="Ge X."/>
            <person name="Liu W."/>
        </authorList>
    </citation>
    <scope>NUCLEOTIDE SEQUENCE [LARGE SCALE GENOMIC DNA]</scope>
    <source>
        <strain evidence="6 7">S1-96</strain>
    </source>
</reference>
<dbReference type="Gene3D" id="3.40.50.150">
    <property type="entry name" value="Vaccinia Virus protein VP39"/>
    <property type="match status" value="1"/>
</dbReference>
<dbReference type="Gene3D" id="1.10.10.10">
    <property type="entry name" value="Winged helix-like DNA-binding domain superfamily/Winged helix DNA-binding domain"/>
    <property type="match status" value="1"/>
</dbReference>
<evidence type="ECO:0000313" key="6">
    <source>
        <dbReference type="EMBL" id="MCT2581946.1"/>
    </source>
</evidence>
<dbReference type="InterPro" id="IPR012967">
    <property type="entry name" value="COMT_dimerisation"/>
</dbReference>
<keyword evidence="3" id="KW-0949">S-adenosyl-L-methionine</keyword>
<evidence type="ECO:0008006" key="8">
    <source>
        <dbReference type="Google" id="ProtNLM"/>
    </source>
</evidence>
<feature type="domain" description="O-methyltransferase dimerisation" evidence="5">
    <location>
        <begin position="3"/>
        <end position="79"/>
    </location>
</feature>
<organism evidence="6 7">
    <name type="scientific">Actinophytocola gossypii</name>
    <dbReference type="NCBI Taxonomy" id="2812003"/>
    <lineage>
        <taxon>Bacteria</taxon>
        <taxon>Bacillati</taxon>
        <taxon>Actinomycetota</taxon>
        <taxon>Actinomycetes</taxon>
        <taxon>Pseudonocardiales</taxon>
        <taxon>Pseudonocardiaceae</taxon>
    </lineage>
</organism>
<dbReference type="InterPro" id="IPR036390">
    <property type="entry name" value="WH_DNA-bd_sf"/>
</dbReference>
<evidence type="ECO:0000259" key="4">
    <source>
        <dbReference type="Pfam" id="PF00891"/>
    </source>
</evidence>
<evidence type="ECO:0000256" key="1">
    <source>
        <dbReference type="ARBA" id="ARBA00022603"/>
    </source>
</evidence>
<evidence type="ECO:0000313" key="7">
    <source>
        <dbReference type="Proteomes" id="UP001156441"/>
    </source>
</evidence>
<protein>
    <recommendedName>
        <fullName evidence="8">Methyltransferase</fullName>
    </recommendedName>
</protein>
<keyword evidence="7" id="KW-1185">Reference proteome</keyword>
<dbReference type="SUPFAM" id="SSF46785">
    <property type="entry name" value="Winged helix' DNA-binding domain"/>
    <property type="match status" value="1"/>
</dbReference>
<dbReference type="EMBL" id="JAFFZE010000004">
    <property type="protein sequence ID" value="MCT2581946.1"/>
    <property type="molecule type" value="Genomic_DNA"/>
</dbReference>
<evidence type="ECO:0000256" key="3">
    <source>
        <dbReference type="ARBA" id="ARBA00022691"/>
    </source>
</evidence>
<gene>
    <name evidence="6" type="ORF">JT362_02275</name>
</gene>